<organism evidence="1 2">
    <name type="scientific">Roseofilum casamattae BLCC-M143</name>
    <dbReference type="NCBI Taxonomy" id="3022442"/>
    <lineage>
        <taxon>Bacteria</taxon>
        <taxon>Bacillati</taxon>
        <taxon>Cyanobacteriota</taxon>
        <taxon>Cyanophyceae</taxon>
        <taxon>Desertifilales</taxon>
        <taxon>Desertifilaceae</taxon>
        <taxon>Roseofilum</taxon>
        <taxon>Roseofilum casamattae</taxon>
    </lineage>
</organism>
<name>A0ABT7BTF0_9CYAN</name>
<dbReference type="RefSeq" id="WP_283757115.1">
    <property type="nucleotide sequence ID" value="NZ_JAQOSQ010000003.1"/>
</dbReference>
<evidence type="ECO:0000313" key="2">
    <source>
        <dbReference type="Proteomes" id="UP001232992"/>
    </source>
</evidence>
<dbReference type="Proteomes" id="UP001232992">
    <property type="component" value="Unassembled WGS sequence"/>
</dbReference>
<sequence>MERFWNCYFILLQPSGDRTMPDSNSFPSIARYIAIAFHNFIPRPIVAIQGFRDRKGTQYRDY</sequence>
<gene>
    <name evidence="1" type="ORF">PMH09_04580</name>
</gene>
<proteinExistence type="predicted"/>
<keyword evidence="2" id="KW-1185">Reference proteome</keyword>
<dbReference type="EMBL" id="JAQOSQ010000003">
    <property type="protein sequence ID" value="MDJ1182463.1"/>
    <property type="molecule type" value="Genomic_DNA"/>
</dbReference>
<evidence type="ECO:0000313" key="1">
    <source>
        <dbReference type="EMBL" id="MDJ1182463.1"/>
    </source>
</evidence>
<reference evidence="1 2" key="1">
    <citation type="submission" date="2023-01" db="EMBL/GenBank/DDBJ databases">
        <title>Novel diversity within Roseofilum (Cyanobacteria; Desertifilaceae) from marine benthic mats with descriptions of four novel species.</title>
        <authorList>
            <person name="Wang Y."/>
            <person name="Berthold D.E."/>
            <person name="Hu J."/>
            <person name="Lefler F.W."/>
            <person name="Laughinghouse H.D. IV."/>
        </authorList>
    </citation>
    <scope>NUCLEOTIDE SEQUENCE [LARGE SCALE GENOMIC DNA]</scope>
    <source>
        <strain evidence="1 2">BLCC-M143</strain>
    </source>
</reference>
<protein>
    <submittedName>
        <fullName evidence="1">Uncharacterized protein</fullName>
    </submittedName>
</protein>
<accession>A0ABT7BTF0</accession>
<comment type="caution">
    <text evidence="1">The sequence shown here is derived from an EMBL/GenBank/DDBJ whole genome shotgun (WGS) entry which is preliminary data.</text>
</comment>